<accession>A0A382ANE8</accession>
<evidence type="ECO:0000313" key="2">
    <source>
        <dbReference type="EMBL" id="SVB02507.1"/>
    </source>
</evidence>
<dbReference type="SUPFAM" id="SSF54782">
    <property type="entry name" value="Porphobilinogen deaminase (hydroxymethylbilane synthase), C-terminal domain"/>
    <property type="match status" value="1"/>
</dbReference>
<dbReference type="InterPro" id="IPR036803">
    <property type="entry name" value="Porphobilinogen_deaminase_C_sf"/>
</dbReference>
<dbReference type="AlphaFoldDB" id="A0A382ANE8"/>
<gene>
    <name evidence="2" type="ORF">METZ01_LOCUS155361</name>
</gene>
<proteinExistence type="predicted"/>
<evidence type="ECO:0000256" key="1">
    <source>
        <dbReference type="SAM" id="MobiDB-lite"/>
    </source>
</evidence>
<feature type="region of interest" description="Disordered" evidence="1">
    <location>
        <begin position="1"/>
        <end position="24"/>
    </location>
</feature>
<reference evidence="2" key="1">
    <citation type="submission" date="2018-05" db="EMBL/GenBank/DDBJ databases">
        <authorList>
            <person name="Lanie J.A."/>
            <person name="Ng W.-L."/>
            <person name="Kazmierczak K.M."/>
            <person name="Andrzejewski T.M."/>
            <person name="Davidsen T.M."/>
            <person name="Wayne K.J."/>
            <person name="Tettelin H."/>
            <person name="Glass J.I."/>
            <person name="Rusch D."/>
            <person name="Podicherti R."/>
            <person name="Tsui H.-C.T."/>
            <person name="Winkler M.E."/>
        </authorList>
    </citation>
    <scope>NUCLEOTIDE SEQUENCE</scope>
</reference>
<dbReference type="EMBL" id="UINC01025949">
    <property type="protein sequence ID" value="SVB02507.1"/>
    <property type="molecule type" value="Genomic_DNA"/>
</dbReference>
<organism evidence="2">
    <name type="scientific">marine metagenome</name>
    <dbReference type="NCBI Taxonomy" id="408172"/>
    <lineage>
        <taxon>unclassified sequences</taxon>
        <taxon>metagenomes</taxon>
        <taxon>ecological metagenomes</taxon>
    </lineage>
</organism>
<sequence length="47" mass="4941">MAGLPDGSEYYFVEHSSKPNSPDKAGEELALKLAKSGAAHLLGKLIV</sequence>
<protein>
    <submittedName>
        <fullName evidence="2">Uncharacterized protein</fullName>
    </submittedName>
</protein>
<dbReference type="GO" id="GO:0033014">
    <property type="term" value="P:tetrapyrrole biosynthetic process"/>
    <property type="evidence" value="ECO:0007669"/>
    <property type="project" value="InterPro"/>
</dbReference>
<dbReference type="GO" id="GO:0004418">
    <property type="term" value="F:hydroxymethylbilane synthase activity"/>
    <property type="evidence" value="ECO:0007669"/>
    <property type="project" value="InterPro"/>
</dbReference>
<name>A0A382ANE8_9ZZZZ</name>